<comment type="similarity">
    <text evidence="2 8">Belongs to the class-V pyridoxal-phosphate-dependent aminotransferase family. Csd subfamily.</text>
</comment>
<keyword evidence="5 8" id="KW-0663">Pyridoxal phosphate</keyword>
<dbReference type="EC" id="2.8.1.7" evidence="3 8"/>
<dbReference type="KEGG" id="aaxa:NCTC10138_00702"/>
<dbReference type="InterPro" id="IPR015424">
    <property type="entry name" value="PyrdxlP-dep_Trfase"/>
</dbReference>
<proteinExistence type="inferred from homology"/>
<evidence type="ECO:0000256" key="4">
    <source>
        <dbReference type="ARBA" id="ARBA00022679"/>
    </source>
</evidence>
<dbReference type="Gene3D" id="3.40.640.10">
    <property type="entry name" value="Type I PLP-dependent aspartate aminotransferase-like (Major domain)"/>
    <property type="match status" value="1"/>
</dbReference>
<evidence type="ECO:0000313" key="10">
    <source>
        <dbReference type="EMBL" id="VEU80333.1"/>
    </source>
</evidence>
<gene>
    <name evidence="10" type="primary">csd</name>
    <name evidence="10" type="ORF">NCTC10138_00702</name>
</gene>
<protein>
    <recommendedName>
        <fullName evidence="3 8">Cysteine desulfurase</fullName>
        <ecNumber evidence="3 8">2.8.1.7</ecNumber>
    </recommendedName>
</protein>
<dbReference type="InterPro" id="IPR000192">
    <property type="entry name" value="Aminotrans_V_dom"/>
</dbReference>
<feature type="domain" description="Aminotransferase class V" evidence="9">
    <location>
        <begin position="20"/>
        <end position="385"/>
    </location>
</feature>
<dbReference type="InterPro" id="IPR010970">
    <property type="entry name" value="Cys_dSase_SufS"/>
</dbReference>
<sequence>MNQDIRKKFPFYIKNKDVSYLDSAASSLKLKSVIESLNDYYANNGSNIHRGVYRLAYEATNQFEETREYVSKFINSNLNEVVFTKGTTDSLNKIASSYSDFIFEDDEIITTELEHHSSFIPWQVIAKEKKARLKFLPLTEEGKITVENFKKVISNKTKVVAITYVSNVLGYVTPIKEIIEIAHQNGAIVILDAAQAASHLKIDVKELDVDFLAFSSHKMYGPNGVGILFGKEKLLNQLKPFEYGGEMAHLVFKDESSWKDIPYKFEAGTPVIAEVIAFKESIKFLEEISLDKIHEHEMKLRDYTLNKLKDVKGLTVYNKTAETGIITFNIENVHPHDAASILDQNNVCVRAGHHCAQLVAKFLGVTATLRASFAVYNDYKDCDNLVNAIIATRDFFESF</sequence>
<evidence type="ECO:0000256" key="2">
    <source>
        <dbReference type="ARBA" id="ARBA00010447"/>
    </source>
</evidence>
<dbReference type="OrthoDB" id="9804366at2"/>
<evidence type="ECO:0000256" key="5">
    <source>
        <dbReference type="ARBA" id="ARBA00022898"/>
    </source>
</evidence>
<dbReference type="PANTHER" id="PTHR43586">
    <property type="entry name" value="CYSTEINE DESULFURASE"/>
    <property type="match status" value="1"/>
</dbReference>
<reference evidence="10 11" key="1">
    <citation type="submission" date="2019-01" db="EMBL/GenBank/DDBJ databases">
        <authorList>
            <consortium name="Pathogen Informatics"/>
        </authorList>
    </citation>
    <scope>NUCLEOTIDE SEQUENCE [LARGE SCALE GENOMIC DNA]</scope>
    <source>
        <strain evidence="10 11">NCTC10138</strain>
    </source>
</reference>
<dbReference type="EMBL" id="LR215048">
    <property type="protein sequence ID" value="VEU80333.1"/>
    <property type="molecule type" value="Genomic_DNA"/>
</dbReference>
<dbReference type="InterPro" id="IPR015422">
    <property type="entry name" value="PyrdxlP-dep_Trfase_small"/>
</dbReference>
<evidence type="ECO:0000256" key="7">
    <source>
        <dbReference type="RuleBase" id="RU004504"/>
    </source>
</evidence>
<dbReference type="PROSITE" id="PS00595">
    <property type="entry name" value="AA_TRANSFER_CLASS_5"/>
    <property type="match status" value="1"/>
</dbReference>
<comment type="cofactor">
    <cofactor evidence="1 7">
        <name>pyridoxal 5'-phosphate</name>
        <dbReference type="ChEBI" id="CHEBI:597326"/>
    </cofactor>
</comment>
<evidence type="ECO:0000256" key="8">
    <source>
        <dbReference type="RuleBase" id="RU004506"/>
    </source>
</evidence>
<name>A0A449BCZ9_HAPAX</name>
<dbReference type="STRING" id="1278311.GCA_000428705_00899"/>
<evidence type="ECO:0000313" key="11">
    <source>
        <dbReference type="Proteomes" id="UP000289841"/>
    </source>
</evidence>
<evidence type="ECO:0000256" key="3">
    <source>
        <dbReference type="ARBA" id="ARBA00012239"/>
    </source>
</evidence>
<dbReference type="CDD" id="cd06453">
    <property type="entry name" value="SufS_like"/>
    <property type="match status" value="1"/>
</dbReference>
<organism evidence="10 11">
    <name type="scientific">Haploplasma axanthum</name>
    <name type="common">Acholeplasma axanthum</name>
    <dbReference type="NCBI Taxonomy" id="29552"/>
    <lineage>
        <taxon>Bacteria</taxon>
        <taxon>Bacillati</taxon>
        <taxon>Mycoplasmatota</taxon>
        <taxon>Mollicutes</taxon>
        <taxon>Acholeplasmatales</taxon>
        <taxon>Acholeplasmataceae</taxon>
        <taxon>Haploplasma</taxon>
    </lineage>
</organism>
<comment type="function">
    <text evidence="8">Catalyzes the removal of elemental sulfur and selenium atoms from L-cysteine, L-cystine, L-selenocysteine, and L-selenocystine to produce L-alanine.</text>
</comment>
<evidence type="ECO:0000256" key="6">
    <source>
        <dbReference type="ARBA" id="ARBA00050776"/>
    </source>
</evidence>
<dbReference type="GO" id="GO:0031071">
    <property type="term" value="F:cysteine desulfurase activity"/>
    <property type="evidence" value="ECO:0007669"/>
    <property type="project" value="UniProtKB-UniRule"/>
</dbReference>
<evidence type="ECO:0000259" key="9">
    <source>
        <dbReference type="Pfam" id="PF00266"/>
    </source>
</evidence>
<dbReference type="InterPro" id="IPR016454">
    <property type="entry name" value="Cysteine_dSase"/>
</dbReference>
<dbReference type="GO" id="GO:0030170">
    <property type="term" value="F:pyridoxal phosphate binding"/>
    <property type="evidence" value="ECO:0007669"/>
    <property type="project" value="UniProtKB-UniRule"/>
</dbReference>
<dbReference type="PANTHER" id="PTHR43586:SF8">
    <property type="entry name" value="CYSTEINE DESULFURASE 1, CHLOROPLASTIC"/>
    <property type="match status" value="1"/>
</dbReference>
<dbReference type="PIRSF" id="PIRSF005572">
    <property type="entry name" value="NifS"/>
    <property type="match status" value="1"/>
</dbReference>
<keyword evidence="11" id="KW-1185">Reference proteome</keyword>
<comment type="catalytic activity">
    <reaction evidence="6 8">
        <text>(sulfur carrier)-H + L-cysteine = (sulfur carrier)-SH + L-alanine</text>
        <dbReference type="Rhea" id="RHEA:43892"/>
        <dbReference type="Rhea" id="RHEA-COMP:14737"/>
        <dbReference type="Rhea" id="RHEA-COMP:14739"/>
        <dbReference type="ChEBI" id="CHEBI:29917"/>
        <dbReference type="ChEBI" id="CHEBI:35235"/>
        <dbReference type="ChEBI" id="CHEBI:57972"/>
        <dbReference type="ChEBI" id="CHEBI:64428"/>
        <dbReference type="EC" id="2.8.1.7"/>
    </reaction>
</comment>
<dbReference type="InterPro" id="IPR015421">
    <property type="entry name" value="PyrdxlP-dep_Trfase_major"/>
</dbReference>
<dbReference type="Pfam" id="PF00266">
    <property type="entry name" value="Aminotran_5"/>
    <property type="match status" value="1"/>
</dbReference>
<dbReference type="SUPFAM" id="SSF53383">
    <property type="entry name" value="PLP-dependent transferases"/>
    <property type="match status" value="1"/>
</dbReference>
<dbReference type="InterPro" id="IPR020578">
    <property type="entry name" value="Aminotrans_V_PyrdxlP_BS"/>
</dbReference>
<dbReference type="GO" id="GO:0006534">
    <property type="term" value="P:cysteine metabolic process"/>
    <property type="evidence" value="ECO:0007669"/>
    <property type="project" value="UniProtKB-UniRule"/>
</dbReference>
<evidence type="ECO:0000256" key="1">
    <source>
        <dbReference type="ARBA" id="ARBA00001933"/>
    </source>
</evidence>
<accession>A0A449BCZ9</accession>
<dbReference type="Gene3D" id="3.90.1150.10">
    <property type="entry name" value="Aspartate Aminotransferase, domain 1"/>
    <property type="match status" value="1"/>
</dbReference>
<dbReference type="AlphaFoldDB" id="A0A449BCZ9"/>
<dbReference type="NCBIfam" id="TIGR01979">
    <property type="entry name" value="sufS"/>
    <property type="match status" value="1"/>
</dbReference>
<keyword evidence="4 8" id="KW-0808">Transferase</keyword>
<dbReference type="RefSeq" id="WP_026390460.1">
    <property type="nucleotide sequence ID" value="NZ_LR215048.1"/>
</dbReference>
<dbReference type="Proteomes" id="UP000289841">
    <property type="component" value="Chromosome"/>
</dbReference>